<evidence type="ECO:0000313" key="4">
    <source>
        <dbReference type="Proteomes" id="UP000182229"/>
    </source>
</evidence>
<dbReference type="STRING" id="83449.BON30_02575"/>
<reference evidence="3 4" key="2">
    <citation type="submission" date="2016-12" db="EMBL/GenBank/DDBJ databases">
        <title>Draft Genome Sequence of Cystobacter ferrugineus Strain Cbfe23.</title>
        <authorList>
            <person name="Akbar S."/>
            <person name="Dowd S.E."/>
            <person name="Stevens D.C."/>
        </authorList>
    </citation>
    <scope>NUCLEOTIDE SEQUENCE [LARGE SCALE GENOMIC DNA]</scope>
    <source>
        <strain evidence="3 4">Cbfe23</strain>
    </source>
</reference>
<evidence type="ECO:0000256" key="2">
    <source>
        <dbReference type="SAM" id="SignalP"/>
    </source>
</evidence>
<keyword evidence="4" id="KW-1185">Reference proteome</keyword>
<dbReference type="Proteomes" id="UP000182229">
    <property type="component" value="Unassembled WGS sequence"/>
</dbReference>
<feature type="region of interest" description="Disordered" evidence="1">
    <location>
        <begin position="98"/>
        <end position="118"/>
    </location>
</feature>
<keyword evidence="2" id="KW-0732">Signal</keyword>
<evidence type="ECO:0000256" key="1">
    <source>
        <dbReference type="SAM" id="MobiDB-lite"/>
    </source>
</evidence>
<organism evidence="3 4">
    <name type="scientific">Cystobacter ferrugineus</name>
    <dbReference type="NCBI Taxonomy" id="83449"/>
    <lineage>
        <taxon>Bacteria</taxon>
        <taxon>Pseudomonadati</taxon>
        <taxon>Myxococcota</taxon>
        <taxon>Myxococcia</taxon>
        <taxon>Myxococcales</taxon>
        <taxon>Cystobacterineae</taxon>
        <taxon>Archangiaceae</taxon>
        <taxon>Cystobacter</taxon>
    </lineage>
</organism>
<feature type="signal peptide" evidence="2">
    <location>
        <begin position="1"/>
        <end position="19"/>
    </location>
</feature>
<sequence length="272" mass="28895">MRVPCFVALLLLVTTSAEAQAPAVTRGAGTPRSLAGRCGSANWVCVAQCIDVTCVDRCLAQGCEKALDALAGCAARSGCGPDDSDCVEKACGKQCERTFEPAPPSPEKELSEPCADGSVGSGTVPKGLVGTWSLEAASVRPEEKAKVVGQEEPQDVKPRPDFERTLVVTPNGCFLLRTKLEDATLGKGSALEVRSWGAFVVNEKEDTVELRTKSGQAVGTVCGKPRVVGLSKGKFQRPLYQYELEGDVLGVTARTASKQTFQFRRQAEEKAK</sequence>
<protein>
    <submittedName>
        <fullName evidence="3">Uncharacterized protein</fullName>
    </submittedName>
</protein>
<comment type="caution">
    <text evidence="3">The sequence shown here is derived from an EMBL/GenBank/DDBJ whole genome shotgun (WGS) entry which is preliminary data.</text>
</comment>
<accession>A0A1L9BKS4</accession>
<proteinExistence type="predicted"/>
<evidence type="ECO:0000313" key="3">
    <source>
        <dbReference type="EMBL" id="OJH42880.1"/>
    </source>
</evidence>
<name>A0A1L9BKS4_9BACT</name>
<dbReference type="EMBL" id="MPIN01000001">
    <property type="protein sequence ID" value="OJH42880.1"/>
    <property type="molecule type" value="Genomic_DNA"/>
</dbReference>
<feature type="chain" id="PRO_5012295796" evidence="2">
    <location>
        <begin position="20"/>
        <end position="272"/>
    </location>
</feature>
<dbReference type="AlphaFoldDB" id="A0A1L9BKS4"/>
<reference evidence="4" key="1">
    <citation type="submission" date="2016-11" db="EMBL/GenBank/DDBJ databases">
        <authorList>
            <person name="Shukria A."/>
            <person name="Stevens D.C."/>
        </authorList>
    </citation>
    <scope>NUCLEOTIDE SEQUENCE [LARGE SCALE GENOMIC DNA]</scope>
    <source>
        <strain evidence="4">Cbfe23</strain>
    </source>
</reference>
<gene>
    <name evidence="3" type="ORF">BON30_02575</name>
</gene>